<dbReference type="Proteomes" id="UP000177117">
    <property type="component" value="Unassembled WGS sequence"/>
</dbReference>
<dbReference type="InterPro" id="IPR035940">
    <property type="entry name" value="CAP_sf"/>
</dbReference>
<feature type="domain" description="SCP" evidence="2">
    <location>
        <begin position="56"/>
        <end position="172"/>
    </location>
</feature>
<proteinExistence type="predicted"/>
<gene>
    <name evidence="3" type="ORF">A2650_01010</name>
</gene>
<dbReference type="PANTHER" id="PTHR31157:SF1">
    <property type="entry name" value="SCP DOMAIN-CONTAINING PROTEIN"/>
    <property type="match status" value="1"/>
</dbReference>
<protein>
    <recommendedName>
        <fullName evidence="2">SCP domain-containing protein</fullName>
    </recommendedName>
</protein>
<evidence type="ECO:0000256" key="1">
    <source>
        <dbReference type="SAM" id="Phobius"/>
    </source>
</evidence>
<dbReference type="InterPro" id="IPR014044">
    <property type="entry name" value="CAP_dom"/>
</dbReference>
<evidence type="ECO:0000313" key="4">
    <source>
        <dbReference type="Proteomes" id="UP000177117"/>
    </source>
</evidence>
<dbReference type="EMBL" id="MGJD01000037">
    <property type="protein sequence ID" value="OGM99711.1"/>
    <property type="molecule type" value="Genomic_DNA"/>
</dbReference>
<evidence type="ECO:0000313" key="3">
    <source>
        <dbReference type="EMBL" id="OGM99711.1"/>
    </source>
</evidence>
<organism evidence="3 4">
    <name type="scientific">Candidatus Yanofskybacteria bacterium RIFCSPHIGHO2_01_FULL_41_53</name>
    <dbReference type="NCBI Taxonomy" id="1802663"/>
    <lineage>
        <taxon>Bacteria</taxon>
        <taxon>Candidatus Yanofskyibacteriota</taxon>
    </lineage>
</organism>
<dbReference type="PANTHER" id="PTHR31157">
    <property type="entry name" value="SCP DOMAIN-CONTAINING PROTEIN"/>
    <property type="match status" value="1"/>
</dbReference>
<feature type="transmembrane region" description="Helical" evidence="1">
    <location>
        <begin position="12"/>
        <end position="31"/>
    </location>
</feature>
<keyword evidence="1" id="KW-0472">Membrane</keyword>
<evidence type="ECO:0000259" key="2">
    <source>
        <dbReference type="Pfam" id="PF00188"/>
    </source>
</evidence>
<sequence length="305" mass="33124">MINTIKKHLHPLGGYILFWNIALLVFVKIILPHSTFPLATILEQAPLFNSREVISITNEVRANNNLTPLKASFQLDSAANAKLNDMVKNNYFAHVSPSGVTPWFWIKKSNYTYGVAGENLAIGFFTAKDTVNAWFNSPSHRANLLNTKYQDIGIAVGKANINGREGIVVVQMFGLPTKTGPVAVNQPTQTAIAQLPSITPASQAVAAAESTSEPVQAVSTDESVMPVRKPIMVSSSKGIEISNLVSSTNLAFVFYSFAMALISVMAIFLFGRSRHMALKSLVHINIFLLGIIVSAADVYINASIF</sequence>
<dbReference type="Gene3D" id="3.40.33.10">
    <property type="entry name" value="CAP"/>
    <property type="match status" value="1"/>
</dbReference>
<name>A0A1F8EFU6_9BACT</name>
<keyword evidence="1" id="KW-0812">Transmembrane</keyword>
<dbReference type="Pfam" id="PF00188">
    <property type="entry name" value="CAP"/>
    <property type="match status" value="1"/>
</dbReference>
<dbReference type="CDD" id="cd05379">
    <property type="entry name" value="CAP_bacterial"/>
    <property type="match status" value="1"/>
</dbReference>
<feature type="transmembrane region" description="Helical" evidence="1">
    <location>
        <begin position="282"/>
        <end position="302"/>
    </location>
</feature>
<comment type="caution">
    <text evidence="3">The sequence shown here is derived from an EMBL/GenBank/DDBJ whole genome shotgun (WGS) entry which is preliminary data.</text>
</comment>
<feature type="transmembrane region" description="Helical" evidence="1">
    <location>
        <begin position="250"/>
        <end position="270"/>
    </location>
</feature>
<keyword evidence="1" id="KW-1133">Transmembrane helix</keyword>
<reference evidence="3 4" key="1">
    <citation type="journal article" date="2016" name="Nat. Commun.">
        <title>Thousands of microbial genomes shed light on interconnected biogeochemical processes in an aquifer system.</title>
        <authorList>
            <person name="Anantharaman K."/>
            <person name="Brown C.T."/>
            <person name="Hug L.A."/>
            <person name="Sharon I."/>
            <person name="Castelle C.J."/>
            <person name="Probst A.J."/>
            <person name="Thomas B.C."/>
            <person name="Singh A."/>
            <person name="Wilkins M.J."/>
            <person name="Karaoz U."/>
            <person name="Brodie E.L."/>
            <person name="Williams K.H."/>
            <person name="Hubbard S.S."/>
            <person name="Banfield J.F."/>
        </authorList>
    </citation>
    <scope>NUCLEOTIDE SEQUENCE [LARGE SCALE GENOMIC DNA]</scope>
</reference>
<accession>A0A1F8EFU6</accession>
<dbReference type="SUPFAM" id="SSF55797">
    <property type="entry name" value="PR-1-like"/>
    <property type="match status" value="1"/>
</dbReference>
<dbReference type="AlphaFoldDB" id="A0A1F8EFU6"/>